<keyword evidence="2" id="KW-1185">Reference proteome</keyword>
<dbReference type="InterPro" id="IPR011991">
    <property type="entry name" value="ArsR-like_HTH"/>
</dbReference>
<comment type="caution">
    <text evidence="1">The sequence shown here is derived from an EMBL/GenBank/DDBJ whole genome shotgun (WGS) entry which is preliminary data.</text>
</comment>
<dbReference type="SUPFAM" id="SSF46785">
    <property type="entry name" value="Winged helix' DNA-binding domain"/>
    <property type="match status" value="1"/>
</dbReference>
<evidence type="ECO:0000313" key="2">
    <source>
        <dbReference type="Proteomes" id="UP001204320"/>
    </source>
</evidence>
<name>A0ABT1Z6Z5_9ACTN</name>
<dbReference type="RefSeq" id="WP_258498663.1">
    <property type="nucleotide sequence ID" value="NZ_JANSKA010000002.1"/>
</dbReference>
<dbReference type="PROSITE" id="PS00042">
    <property type="entry name" value="HTH_CRP_1"/>
    <property type="match status" value="1"/>
</dbReference>
<gene>
    <name evidence="1" type="ORF">NVS32_03320</name>
</gene>
<accession>A0ABT1Z6Z5</accession>
<dbReference type="Pfam" id="PF13412">
    <property type="entry name" value="HTH_24"/>
    <property type="match status" value="1"/>
</dbReference>
<reference evidence="1 2" key="1">
    <citation type="submission" date="2022-08" db="EMBL/GenBank/DDBJ databases">
        <title>Tractidigestivibacter montrealensis type strain KD21.</title>
        <authorList>
            <person name="Diop K."/>
            <person name="Richard C."/>
            <person name="Routy B."/>
        </authorList>
    </citation>
    <scope>NUCLEOTIDE SEQUENCE [LARGE SCALE GENOMIC DNA]</scope>
    <source>
        <strain evidence="1 2">KD21</strain>
    </source>
</reference>
<organism evidence="1 2">
    <name type="scientific">Tractidigestivibacter montrealensis</name>
    <dbReference type="NCBI Taxonomy" id="2972466"/>
    <lineage>
        <taxon>Bacteria</taxon>
        <taxon>Bacillati</taxon>
        <taxon>Actinomycetota</taxon>
        <taxon>Coriobacteriia</taxon>
        <taxon>Coriobacteriales</taxon>
        <taxon>Atopobiaceae</taxon>
        <taxon>Tractidigestivibacter</taxon>
    </lineage>
</organism>
<dbReference type="CDD" id="cd00090">
    <property type="entry name" value="HTH_ARSR"/>
    <property type="match status" value="1"/>
</dbReference>
<dbReference type="Gene3D" id="1.10.10.10">
    <property type="entry name" value="Winged helix-like DNA-binding domain superfamily/Winged helix DNA-binding domain"/>
    <property type="match status" value="1"/>
</dbReference>
<dbReference type="InterPro" id="IPR036390">
    <property type="entry name" value="WH_DNA-bd_sf"/>
</dbReference>
<dbReference type="Proteomes" id="UP001204320">
    <property type="component" value="Unassembled WGS sequence"/>
</dbReference>
<dbReference type="EMBL" id="JANSKA010000002">
    <property type="protein sequence ID" value="MCR9035976.1"/>
    <property type="molecule type" value="Genomic_DNA"/>
</dbReference>
<evidence type="ECO:0000313" key="1">
    <source>
        <dbReference type="EMBL" id="MCR9035976.1"/>
    </source>
</evidence>
<proteinExistence type="predicted"/>
<protein>
    <submittedName>
        <fullName evidence="1">Helix-turn-helix domain-containing protein</fullName>
    </submittedName>
</protein>
<dbReference type="InterPro" id="IPR036388">
    <property type="entry name" value="WH-like_DNA-bd_sf"/>
</dbReference>
<dbReference type="InterPro" id="IPR018335">
    <property type="entry name" value="Tscrpt_reg_HTH_Crp-type_CS"/>
</dbReference>
<sequence>MSGSTEYAADANRARIMRAIVDHGPLSRVEIAQVSGLSPATVTRNIAYLMTVGVLAEDTTRVRTEGRSRIPVMVNASYGRIAIVSLTYCGATLYQYDMALEPCAEPISLGGDFAPADLPRVVAAHLSRSDAEFEKTLRAVGILHCDDSWDAVRGLADSLSRCLEVPTFEQRAEDCAEYKILHDESEEASENHLLVSLGSEVLVGIAQGGKRLPLRNGSYAEISRPLANSGEPEGTIVDRLVDVLSIFTSLFTIDAIFMMGSGEEALLAGVPVDLGDIAKAGSVSGELPRVVVVSQTSREMSRIMTAQVRGMLLCTG</sequence>